<feature type="region of interest" description="Disordered" evidence="1">
    <location>
        <begin position="1"/>
        <end position="22"/>
    </location>
</feature>
<gene>
    <name evidence="2" type="ORF">Q8X39_20385</name>
</gene>
<dbReference type="Pfam" id="PF07958">
    <property type="entry name" value="DUF1688"/>
    <property type="match status" value="1"/>
</dbReference>
<dbReference type="EMBL" id="JAUZEE010000021">
    <property type="protein sequence ID" value="MDP4303000.1"/>
    <property type="molecule type" value="Genomic_DNA"/>
</dbReference>
<dbReference type="Proteomes" id="UP001235760">
    <property type="component" value="Unassembled WGS sequence"/>
</dbReference>
<protein>
    <submittedName>
        <fullName evidence="2">URC4/urg3 family protein</fullName>
    </submittedName>
</protein>
<dbReference type="PANTHER" id="PTHR31687:SF3">
    <property type="entry name" value="PROTEIN URG3"/>
    <property type="match status" value="1"/>
</dbReference>
<dbReference type="PANTHER" id="PTHR31687">
    <property type="match status" value="1"/>
</dbReference>
<evidence type="ECO:0000256" key="1">
    <source>
        <dbReference type="SAM" id="MobiDB-lite"/>
    </source>
</evidence>
<keyword evidence="3" id="KW-1185">Reference proteome</keyword>
<accession>A0ABT9G991</accession>
<reference evidence="2 3" key="1">
    <citation type="submission" date="2023-08" db="EMBL/GenBank/DDBJ databases">
        <authorList>
            <person name="Roldan D.M."/>
            <person name="Menes R.J."/>
        </authorList>
    </citation>
    <scope>NUCLEOTIDE SEQUENCE [LARGE SCALE GENOMIC DNA]</scope>
    <source>
        <strain evidence="2 3">CCM 2812</strain>
    </source>
</reference>
<name>A0ABT9G991_LEPDI</name>
<sequence length="429" mass="45792">MPANAAPSAPDTPARQAARRLRDPAEIRRRCAAIAAHVDTGASAHFTLDRTRLDAVAGRIAKLCLARFPTLRIPYHSRWRHFEAGGVDRKERLDHALAELGAPEAARARIDLTVVSVLLDAGAGPTWRYQEPSTDAVLTRSEGLAVATFDAFLSGEFSSDPARPCRVDADALMALEPWHLSTIFQVHDGNPLVGLDGRTHLMHRLGAALGSLARHDGGPARPGRLYDTLLSRLDPATRSLKAADILAALLDATSAIWPSGQWLGTRDGQGPDDQPLGDVWPHPAAGGAGLDAGLVPFHKLSQWLTYSLLEPFEWAGIPVTGLDALTGLPEYRNGGLLLDAGVIVPRDAAALAEPHTPADPWVIEWRALTVALLDELAPRVRAELGVNAGQLPLACMLEGGSWAAGRQIAAERRLGGPPPVRIDSDGTVF</sequence>
<proteinExistence type="predicted"/>
<evidence type="ECO:0000313" key="3">
    <source>
        <dbReference type="Proteomes" id="UP001235760"/>
    </source>
</evidence>
<evidence type="ECO:0000313" key="2">
    <source>
        <dbReference type="EMBL" id="MDP4303000.1"/>
    </source>
</evidence>
<dbReference type="RefSeq" id="WP_305751535.1">
    <property type="nucleotide sequence ID" value="NZ_JAUZEE010000021.1"/>
</dbReference>
<organism evidence="2 3">
    <name type="scientific">Leptothrix discophora</name>
    <dbReference type="NCBI Taxonomy" id="89"/>
    <lineage>
        <taxon>Bacteria</taxon>
        <taxon>Pseudomonadati</taxon>
        <taxon>Pseudomonadota</taxon>
        <taxon>Betaproteobacteria</taxon>
        <taxon>Burkholderiales</taxon>
        <taxon>Sphaerotilaceae</taxon>
        <taxon>Leptothrix</taxon>
    </lineage>
</organism>
<comment type="caution">
    <text evidence="2">The sequence shown here is derived from an EMBL/GenBank/DDBJ whole genome shotgun (WGS) entry which is preliminary data.</text>
</comment>
<dbReference type="InterPro" id="IPR012469">
    <property type="entry name" value="DUF1688"/>
</dbReference>